<gene>
    <name evidence="2" type="ORF">KCG34_12200</name>
</gene>
<sequence length="357" mass="41491">MNNHHQRRRRRLHDAAAKSLSTSDLDRELAKQRELGRRTAENAIRLRARLSNMSFAPPRRDLLADRDILQRIHTFLDNHAVVRVTGKEGPPVRRLSTPSLNQTDLMKRFKKIERTGWSARKLERPFYEHDKEQLERCLKRIRRRLPKSERHQQFIWLPDWTHTGAMLKVWACSMVVQKEGGWATSINLSDDVVNAAKSCPRGFTWYIQDLIQRELKSAFAASGFDAPDFFFVIEASEFHQAHLHGGVSPSLHPEAKTLVRDALFRIGRHAERTGREVHTISMRTATNWAAYITKWFFSTQHLLKGPAFTATKKMRSRARAWYQAARRSERAFLAYELDGDLLELFELNRSARSLQAT</sequence>
<proteinExistence type="predicted"/>
<evidence type="ECO:0000313" key="3">
    <source>
        <dbReference type="Proteomes" id="UP000676409"/>
    </source>
</evidence>
<organism evidence="2 3">
    <name type="scientific">Phenylobacterium montanum</name>
    <dbReference type="NCBI Taxonomy" id="2823693"/>
    <lineage>
        <taxon>Bacteria</taxon>
        <taxon>Pseudomonadati</taxon>
        <taxon>Pseudomonadota</taxon>
        <taxon>Alphaproteobacteria</taxon>
        <taxon>Caulobacterales</taxon>
        <taxon>Caulobacteraceae</taxon>
        <taxon>Phenylobacterium</taxon>
    </lineage>
</organism>
<accession>A0A975G4V4</accession>
<evidence type="ECO:0000313" key="2">
    <source>
        <dbReference type="EMBL" id="QUD90567.1"/>
    </source>
</evidence>
<dbReference type="AlphaFoldDB" id="A0A975G4V4"/>
<dbReference type="EMBL" id="CP073078">
    <property type="protein sequence ID" value="QUD90567.1"/>
    <property type="molecule type" value="Genomic_DNA"/>
</dbReference>
<feature type="compositionally biased region" description="Basic residues" evidence="1">
    <location>
        <begin position="1"/>
        <end position="12"/>
    </location>
</feature>
<reference evidence="2" key="1">
    <citation type="submission" date="2021-04" db="EMBL/GenBank/DDBJ databases">
        <title>The complete genome sequence of Caulobacter sp. S6.</title>
        <authorList>
            <person name="Tang Y."/>
            <person name="Ouyang W."/>
            <person name="Liu Q."/>
            <person name="Huang B."/>
            <person name="Guo Z."/>
            <person name="Lei P."/>
        </authorList>
    </citation>
    <scope>NUCLEOTIDE SEQUENCE</scope>
    <source>
        <strain evidence="2">S6</strain>
    </source>
</reference>
<feature type="region of interest" description="Disordered" evidence="1">
    <location>
        <begin position="1"/>
        <end position="25"/>
    </location>
</feature>
<dbReference type="Proteomes" id="UP000676409">
    <property type="component" value="Chromosome"/>
</dbReference>
<dbReference type="KEGG" id="caul:KCG34_12200"/>
<evidence type="ECO:0000256" key="1">
    <source>
        <dbReference type="SAM" id="MobiDB-lite"/>
    </source>
</evidence>
<protein>
    <submittedName>
        <fullName evidence="2">Uncharacterized protein</fullName>
    </submittedName>
</protein>
<name>A0A975G4V4_9CAUL</name>
<dbReference type="RefSeq" id="WP_211940617.1">
    <property type="nucleotide sequence ID" value="NZ_CP073078.1"/>
</dbReference>
<keyword evidence="3" id="KW-1185">Reference proteome</keyword>